<reference evidence="2 3" key="1">
    <citation type="submission" date="2012-08" db="EMBL/GenBank/DDBJ databases">
        <title>The genome of cave-isolated P. fluorescens strain R124 demonstrates phenotypic adaptation to the mineral environment.</title>
        <authorList>
            <person name="Barton M.D."/>
            <person name="Petronio M."/>
            <person name="Giarrizzo J.G."/>
            <person name="Bowling B.V."/>
            <person name="Barton H.A."/>
        </authorList>
    </citation>
    <scope>NUCLEOTIDE SEQUENCE [LARGE SCALE GENOMIC DNA]</scope>
    <source>
        <strain evidence="2 3">R124</strain>
    </source>
</reference>
<dbReference type="AlphaFoldDB" id="A0A7U9GRK4"/>
<gene>
    <name evidence="2" type="ORF">I1A_001323</name>
</gene>
<dbReference type="Proteomes" id="UP000006045">
    <property type="component" value="Chromosome"/>
</dbReference>
<evidence type="ECO:0000313" key="2">
    <source>
        <dbReference type="EMBL" id="EJZ57009.1"/>
    </source>
</evidence>
<evidence type="ECO:0000256" key="1">
    <source>
        <dbReference type="SAM" id="Phobius"/>
    </source>
</evidence>
<keyword evidence="1" id="KW-0812">Transmembrane</keyword>
<proteinExistence type="predicted"/>
<feature type="transmembrane region" description="Helical" evidence="1">
    <location>
        <begin position="16"/>
        <end position="34"/>
    </location>
</feature>
<name>A0A7U9GRK4_PSEFL</name>
<organism evidence="2 3">
    <name type="scientific">Pseudomonas fluorescens R124</name>
    <dbReference type="NCBI Taxonomy" id="743713"/>
    <lineage>
        <taxon>Bacteria</taxon>
        <taxon>Pseudomonadati</taxon>
        <taxon>Pseudomonadota</taxon>
        <taxon>Gammaproteobacteria</taxon>
        <taxon>Pseudomonadales</taxon>
        <taxon>Pseudomonadaceae</taxon>
        <taxon>Pseudomonas</taxon>
    </lineage>
</organism>
<protein>
    <submittedName>
        <fullName evidence="2">Uncharacterized protein</fullName>
    </submittedName>
</protein>
<dbReference type="OrthoDB" id="6934807at2"/>
<keyword evidence="1" id="KW-1133">Transmembrane helix</keyword>
<keyword evidence="1" id="KW-0472">Membrane</keyword>
<dbReference type="EMBL" id="CM001561">
    <property type="protein sequence ID" value="EJZ57009.1"/>
    <property type="molecule type" value="Genomic_DNA"/>
</dbReference>
<sequence>MFKMSRKDAFRRCNALLKYGLVLLVCYWMVDFYIEWEEAAERRAIYQKEQGDCSKKLAGMEQVPIPGGSLLDRSRIPGFYFGSNLRSDGSCIADTLEGSFWWTGSELRTEYEMSGIEKPSSWGYFRLAARLYTRKERTEPHSMGYRHADWPDDLIVELKNYPGLELWLNAPPPHFKNEFSITTFVMRNWRRHDGTPRTISCDGLNHPGDKIQTAGLGKQDLLKLNKEQLENLDFGVLQTYCTVELYSFDFAGGDGRIGLDTSSLRGAPEAIKFVSDYLSRSIITGK</sequence>
<dbReference type="RefSeq" id="WP_003222528.1">
    <property type="nucleotide sequence ID" value="NZ_CM001561.1"/>
</dbReference>
<evidence type="ECO:0000313" key="3">
    <source>
        <dbReference type="Proteomes" id="UP000006045"/>
    </source>
</evidence>
<accession>A0A7U9GRK4</accession>